<protein>
    <submittedName>
        <fullName evidence="3">Peptide ligase PGM1-related protein</fullName>
    </submittedName>
</protein>
<accession>A0ABW3YKY3</accession>
<dbReference type="Pfam" id="PF18604">
    <property type="entry name" value="PreAtp-grasp"/>
    <property type="match status" value="1"/>
</dbReference>
<keyword evidence="3" id="KW-0436">Ligase</keyword>
<dbReference type="RefSeq" id="WP_377576223.1">
    <property type="nucleotide sequence ID" value="NZ_JBHTMP010000060.1"/>
</dbReference>
<organism evidence="3 4">
    <name type="scientific">Micromonospora sonneratiae</name>
    <dbReference type="NCBI Taxonomy" id="1184706"/>
    <lineage>
        <taxon>Bacteria</taxon>
        <taxon>Bacillati</taxon>
        <taxon>Actinomycetota</taxon>
        <taxon>Actinomycetes</taxon>
        <taxon>Micromonosporales</taxon>
        <taxon>Micromonosporaceae</taxon>
        <taxon>Micromonospora</taxon>
    </lineage>
</organism>
<dbReference type="SUPFAM" id="SSF56059">
    <property type="entry name" value="Glutathione synthetase ATP-binding domain-like"/>
    <property type="match status" value="1"/>
</dbReference>
<feature type="domain" description="ATP-grasp" evidence="2">
    <location>
        <begin position="155"/>
        <end position="373"/>
    </location>
</feature>
<name>A0ABW3YKY3_9ACTN</name>
<sequence>MTMLLVGNSRTDEMVGDLTTLSADALVAGGCAAQRMIWFAGDGDILVLPGKPEDAYLEYVTTLTGTRPETLTILVPPPGLLGGDILTPDRLGDRGFQDELRTVLAARPVDRVLAVYKDAAIADLATAVGIENALPGHRFSAQAGDALINSKAAFRAVAAGADVPTAPGGVVTRPEQAEDAINALLGRGHDVMVKQEFHGGGFGNEIVTRVAGVRPAGAQHVVVLPDGPSVHRYVAQRWAWLTGGRDHRLVVERYFAESTTVYAEFVIGDDGIDLVGVGEILMEPVAVGEIVPAQSIGPDVRDRLVAAGRRLCEPIRVLGYRGNISTDAILTPDGEIVFTETNGRITGSTHLHTVVGGRLLGDGYRDRRVIMERGGWAVPSFTGGLEQLTAAGLAYDPATRTGVILTSGYLPTDGSVVYCVVAEDLASVRNYERRLADLLTGASA</sequence>
<dbReference type="Gene3D" id="3.30.470.20">
    <property type="entry name" value="ATP-grasp fold, B domain"/>
    <property type="match status" value="1"/>
</dbReference>
<keyword evidence="1" id="KW-0067">ATP-binding</keyword>
<dbReference type="Pfam" id="PF18105">
    <property type="entry name" value="PGM1_C"/>
    <property type="match status" value="1"/>
</dbReference>
<dbReference type="EMBL" id="JBHTMP010000060">
    <property type="protein sequence ID" value="MFD1324874.1"/>
    <property type="molecule type" value="Genomic_DNA"/>
</dbReference>
<evidence type="ECO:0000313" key="4">
    <source>
        <dbReference type="Proteomes" id="UP001597260"/>
    </source>
</evidence>
<gene>
    <name evidence="3" type="ORF">ACFQ4H_27690</name>
</gene>
<keyword evidence="4" id="KW-1185">Reference proteome</keyword>
<keyword evidence="1" id="KW-0547">Nucleotide-binding</keyword>
<dbReference type="InterPro" id="IPR011761">
    <property type="entry name" value="ATP-grasp"/>
</dbReference>
<evidence type="ECO:0000259" key="2">
    <source>
        <dbReference type="PROSITE" id="PS50975"/>
    </source>
</evidence>
<comment type="caution">
    <text evidence="3">The sequence shown here is derived from an EMBL/GenBank/DDBJ whole genome shotgun (WGS) entry which is preliminary data.</text>
</comment>
<dbReference type="PROSITE" id="PS50975">
    <property type="entry name" value="ATP_GRASP"/>
    <property type="match status" value="1"/>
</dbReference>
<evidence type="ECO:0000313" key="3">
    <source>
        <dbReference type="EMBL" id="MFD1324874.1"/>
    </source>
</evidence>
<proteinExistence type="predicted"/>
<dbReference type="InterPro" id="IPR041356">
    <property type="entry name" value="PGM1_C"/>
</dbReference>
<evidence type="ECO:0000256" key="1">
    <source>
        <dbReference type="PROSITE-ProRule" id="PRU00409"/>
    </source>
</evidence>
<dbReference type="GO" id="GO:0016874">
    <property type="term" value="F:ligase activity"/>
    <property type="evidence" value="ECO:0007669"/>
    <property type="project" value="UniProtKB-KW"/>
</dbReference>
<dbReference type="Proteomes" id="UP001597260">
    <property type="component" value="Unassembled WGS sequence"/>
</dbReference>
<reference evidence="4" key="1">
    <citation type="journal article" date="2019" name="Int. J. Syst. Evol. Microbiol.">
        <title>The Global Catalogue of Microorganisms (GCM) 10K type strain sequencing project: providing services to taxonomists for standard genome sequencing and annotation.</title>
        <authorList>
            <consortium name="The Broad Institute Genomics Platform"/>
            <consortium name="The Broad Institute Genome Sequencing Center for Infectious Disease"/>
            <person name="Wu L."/>
            <person name="Ma J."/>
        </authorList>
    </citation>
    <scope>NUCLEOTIDE SEQUENCE [LARGE SCALE GENOMIC DNA]</scope>
    <source>
        <strain evidence="4">JCM 31037</strain>
    </source>
</reference>
<dbReference type="InterPro" id="IPR040754">
    <property type="entry name" value="PreAtp-grasp"/>
</dbReference>